<protein>
    <submittedName>
        <fullName evidence="2">Uncharacterized protein</fullName>
    </submittedName>
</protein>
<dbReference type="EMBL" id="LVVM01006279">
    <property type="protein sequence ID" value="OJA08552.1"/>
    <property type="molecule type" value="Genomic_DNA"/>
</dbReference>
<feature type="region of interest" description="Disordered" evidence="1">
    <location>
        <begin position="86"/>
        <end position="117"/>
    </location>
</feature>
<proteinExistence type="predicted"/>
<evidence type="ECO:0000256" key="1">
    <source>
        <dbReference type="SAM" id="MobiDB-lite"/>
    </source>
</evidence>
<keyword evidence="3" id="KW-1185">Reference proteome</keyword>
<evidence type="ECO:0000313" key="3">
    <source>
        <dbReference type="Proteomes" id="UP000183567"/>
    </source>
</evidence>
<accession>A0A1J8Q5I0</accession>
<evidence type="ECO:0000313" key="2">
    <source>
        <dbReference type="EMBL" id="OJA08552.1"/>
    </source>
</evidence>
<organism evidence="2 3">
    <name type="scientific">Rhizopogon vesiculosus</name>
    <dbReference type="NCBI Taxonomy" id="180088"/>
    <lineage>
        <taxon>Eukaryota</taxon>
        <taxon>Fungi</taxon>
        <taxon>Dikarya</taxon>
        <taxon>Basidiomycota</taxon>
        <taxon>Agaricomycotina</taxon>
        <taxon>Agaricomycetes</taxon>
        <taxon>Agaricomycetidae</taxon>
        <taxon>Boletales</taxon>
        <taxon>Suillineae</taxon>
        <taxon>Rhizopogonaceae</taxon>
        <taxon>Rhizopogon</taxon>
    </lineage>
</organism>
<sequence>MPADFCSGRDLIIPPPEAFCNPVTASSPEFPQFTARNCSWSSIFEMVKQPRLVWACWHPSNAGKYHSIKEIWTAWHEGMIVDGVGQMPPLQPIEHEWGGTKDRSTEQRTPSDLEATR</sequence>
<comment type="caution">
    <text evidence="2">The sequence shown here is derived from an EMBL/GenBank/DDBJ whole genome shotgun (WGS) entry which is preliminary data.</text>
</comment>
<dbReference type="OrthoDB" id="3181539at2759"/>
<reference evidence="2 3" key="1">
    <citation type="submission" date="2016-03" db="EMBL/GenBank/DDBJ databases">
        <title>Comparative genomics of the ectomycorrhizal sister species Rhizopogon vinicolor and Rhizopogon vesiculosus (Basidiomycota: Boletales) reveals a divergence of the mating type B locus.</title>
        <authorList>
            <person name="Mujic A.B."/>
            <person name="Kuo A."/>
            <person name="Tritt A."/>
            <person name="Lipzen A."/>
            <person name="Chen C."/>
            <person name="Johnson J."/>
            <person name="Sharma A."/>
            <person name="Barry K."/>
            <person name="Grigoriev I.V."/>
            <person name="Spatafora J.W."/>
        </authorList>
    </citation>
    <scope>NUCLEOTIDE SEQUENCE [LARGE SCALE GENOMIC DNA]</scope>
    <source>
        <strain evidence="2 3">AM-OR11-056</strain>
    </source>
</reference>
<gene>
    <name evidence="2" type="ORF">AZE42_06634</name>
</gene>
<name>A0A1J8Q5I0_9AGAM</name>
<feature type="compositionally biased region" description="Basic and acidic residues" evidence="1">
    <location>
        <begin position="93"/>
        <end position="117"/>
    </location>
</feature>
<dbReference type="Proteomes" id="UP000183567">
    <property type="component" value="Unassembled WGS sequence"/>
</dbReference>
<dbReference type="AlphaFoldDB" id="A0A1J8Q5I0"/>